<gene>
    <name evidence="1" type="ORF">EYH02_00875</name>
</gene>
<reference evidence="1" key="1">
    <citation type="journal article" date="2020" name="ISME J.">
        <title>Gammaproteobacteria mediating utilization of methyl-, sulfur- and petroleum organic compounds in deep ocean hydrothermal plumes.</title>
        <authorList>
            <person name="Zhou Z."/>
            <person name="Liu Y."/>
            <person name="Pan J."/>
            <person name="Cron B.R."/>
            <person name="Toner B.M."/>
            <person name="Anantharaman K."/>
            <person name="Breier J.A."/>
            <person name="Dick G.J."/>
            <person name="Li M."/>
        </authorList>
    </citation>
    <scope>NUCLEOTIDE SEQUENCE</scope>
    <source>
        <strain evidence="1">SZUA-1435</strain>
    </source>
</reference>
<organism evidence="1 2">
    <name type="scientific">Ignisphaera aggregans</name>
    <dbReference type="NCBI Taxonomy" id="334771"/>
    <lineage>
        <taxon>Archaea</taxon>
        <taxon>Thermoproteota</taxon>
        <taxon>Thermoprotei</taxon>
        <taxon>Desulfurococcales</taxon>
        <taxon>Desulfurococcaceae</taxon>
        <taxon>Ignisphaera</taxon>
    </lineage>
</organism>
<evidence type="ECO:0000313" key="1">
    <source>
        <dbReference type="EMBL" id="HIP56614.1"/>
    </source>
</evidence>
<accession>A0A833DTY6</accession>
<dbReference type="Gene3D" id="1.10.10.10">
    <property type="entry name" value="Winged helix-like DNA-binding domain superfamily/Winged helix DNA-binding domain"/>
    <property type="match status" value="1"/>
</dbReference>
<name>A0A833DTY6_9CREN</name>
<dbReference type="InterPro" id="IPR036388">
    <property type="entry name" value="WH-like_DNA-bd_sf"/>
</dbReference>
<sequence length="296" mass="32986">MAATAGVFDSLARVLGIVARKDKGSALVYIISSLQELRLKLEEIKRRLKERDEELLTNAVKAYSSGDHEKVMIYASEINEVRKLMKLVHVASLAIERVHERLRTIDIINDVRALSTVLGLLNELKLRLSDLMPELASTLDQVVQNVNALVATTQAPQVTQNIVAKTKEIDDIFKEIEKQAEERMKTSLPPIPSQLENLMNQAQNSIAALSSLINRGVAEAQATSYSPHSSAITTSPISVSIVNREQELERRVYEYIVMHGGFIDLSDCAKRFGVSKDEVLKVLKRLEEKGLIKIST</sequence>
<dbReference type="Proteomes" id="UP000605805">
    <property type="component" value="Unassembled WGS sequence"/>
</dbReference>
<dbReference type="SUPFAM" id="SSF46785">
    <property type="entry name" value="Winged helix' DNA-binding domain"/>
    <property type="match status" value="1"/>
</dbReference>
<dbReference type="InterPro" id="IPR036390">
    <property type="entry name" value="WH_DNA-bd_sf"/>
</dbReference>
<dbReference type="EMBL" id="DQTV01000017">
    <property type="protein sequence ID" value="HIP56614.1"/>
    <property type="molecule type" value="Genomic_DNA"/>
</dbReference>
<proteinExistence type="predicted"/>
<comment type="caution">
    <text evidence="1">The sequence shown here is derived from an EMBL/GenBank/DDBJ whole genome shotgun (WGS) entry which is preliminary data.</text>
</comment>
<dbReference type="AlphaFoldDB" id="A0A833DTY6"/>
<protein>
    <submittedName>
        <fullName evidence="1">Uncharacterized protein</fullName>
    </submittedName>
</protein>
<evidence type="ECO:0000313" key="2">
    <source>
        <dbReference type="Proteomes" id="UP000605805"/>
    </source>
</evidence>